<feature type="active site" description="Proton acceptor" evidence="2">
    <location>
        <position position="683"/>
    </location>
</feature>
<gene>
    <name evidence="5" type="ORF">NKR23_g10898</name>
</gene>
<protein>
    <submittedName>
        <fullName evidence="5">FabD/lysophospholipase-like protein</fullName>
    </submittedName>
</protein>
<dbReference type="SUPFAM" id="SSF52151">
    <property type="entry name" value="FabD/lysophospholipase-like"/>
    <property type="match status" value="1"/>
</dbReference>
<organism evidence="5 6">
    <name type="scientific">Pleurostoma richardsiae</name>
    <dbReference type="NCBI Taxonomy" id="41990"/>
    <lineage>
        <taxon>Eukaryota</taxon>
        <taxon>Fungi</taxon>
        <taxon>Dikarya</taxon>
        <taxon>Ascomycota</taxon>
        <taxon>Pezizomycotina</taxon>
        <taxon>Sordariomycetes</taxon>
        <taxon>Sordariomycetidae</taxon>
        <taxon>Calosphaeriales</taxon>
        <taxon>Pleurostomataceae</taxon>
        <taxon>Pleurostoma</taxon>
    </lineage>
</organism>
<accession>A0AA38RKW7</accession>
<keyword evidence="6" id="KW-1185">Reference proteome</keyword>
<dbReference type="Gene3D" id="3.40.1090.10">
    <property type="entry name" value="Cytosolic phospholipase A2 catalytic domain"/>
    <property type="match status" value="1"/>
</dbReference>
<evidence type="ECO:0000313" key="5">
    <source>
        <dbReference type="EMBL" id="KAJ9133184.1"/>
    </source>
</evidence>
<dbReference type="PANTHER" id="PTHR24185">
    <property type="entry name" value="CALCIUM-INDEPENDENT PHOSPHOLIPASE A2-GAMMA"/>
    <property type="match status" value="1"/>
</dbReference>
<dbReference type="PANTHER" id="PTHR24185:SF8">
    <property type="entry name" value="PNPLA DOMAIN-CONTAINING PROTEIN"/>
    <property type="match status" value="1"/>
</dbReference>
<keyword evidence="2" id="KW-0378">Hydrolase</keyword>
<dbReference type="Proteomes" id="UP001174694">
    <property type="component" value="Unassembled WGS sequence"/>
</dbReference>
<proteinExistence type="predicted"/>
<reference evidence="5" key="1">
    <citation type="submission" date="2022-07" db="EMBL/GenBank/DDBJ databases">
        <title>Fungi with potential for degradation of polypropylene.</title>
        <authorList>
            <person name="Gostincar C."/>
        </authorList>
    </citation>
    <scope>NUCLEOTIDE SEQUENCE</scope>
    <source>
        <strain evidence="5">EXF-13308</strain>
    </source>
</reference>
<dbReference type="PROSITE" id="PS51635">
    <property type="entry name" value="PNPLA"/>
    <property type="match status" value="1"/>
</dbReference>
<dbReference type="InterPro" id="IPR002641">
    <property type="entry name" value="PNPLA_dom"/>
</dbReference>
<feature type="domain" description="PNPLA" evidence="4">
    <location>
        <begin position="485"/>
        <end position="696"/>
    </location>
</feature>
<sequence length="966" mass="108059">MRRCNHTALFRIFRDREENVLEIHDRGRRILSDLVDVDVPADLVVAIGDRHDTLGRALHVSGPTFSGSVVNGESHLFRARGPSNDAVLLAQCIISSGLKHRPGFTPSKCHELNRVSSPRRDSDSSCLVDPGYLYHRIFYPWADVICLFCAEFGGLQETMRRLAGWLDEGAPATLFVRPWLIVVTEEETDEDAANALGEILERQPKTNVHAYFAGIRTLGGPTVGSRRGQCVQLKNAVVEKMRELRKTRESLHLLFSARHLVAFLERSAAHVMHSPQSQLDTIKTSRQDNVVPEDLPGHLSAFLGQIERLTEIYEFAAPMVASSLLLDSYPPDMHLFRPEDVMQTLYREALITVGKTAVLSRGRSSHFVLPSAFVALVQASLEEAFVVLRAKTATAIQLHLQMLTKFRHRWDSLRSDKTCLACIRRNAQFRLPCGHWICENCPRLFGQAGPSDPWAYRVDKCFLCGLDTGGMSIRSWPPTAGFRVLSIDGGGARGRIPLEFIQVFQEHLPYPVQENFDVVFGTSSGALVLLGLFINGWCVEDCIKCFERVAHLAFSSDHFWKLPVICGIWKLIRPLITDGFYSSRKLEVALKKIFGEHKSMLDDSKAVELGCRIGIPVTSIHGSPYIFTNYNAVGVAQSSDGYELISSAEAAPRIPIWEIARSATAAPYFYKPHHIAGLGTFWDGGVWLNNPIAIALREAARLFPEAKAPGLVVSLGTGHGPSRATASPGRRAGSMLKDGFAVRLFRTMMDQMSGSRIWKDFMGYKKIESNDTEYFRFDVEFTDGEPRLDNVRCMDQVSLLARTTISHSAELSKSISCMIARLFFFQLDELPRKRNGAYSCSGHLFCRLRAGREGFVALMRDLDQANTKIAADGRCLPGGFQSHLSLAQDGNFKKRVTFEVSSREQTISMTLYRSPGAHFNIGGSPFSLDWLIRVQRLDAMFGTADHRKRKSQDRNTHSRPKRGRRV</sequence>
<dbReference type="AlphaFoldDB" id="A0AA38RKW7"/>
<feature type="short sequence motif" description="DGA/G" evidence="2">
    <location>
        <begin position="683"/>
        <end position="685"/>
    </location>
</feature>
<feature type="short sequence motif" description="GXGXXG" evidence="2">
    <location>
        <begin position="489"/>
        <end position="494"/>
    </location>
</feature>
<keyword evidence="1 2" id="KW-0443">Lipid metabolism</keyword>
<dbReference type="InterPro" id="IPR016035">
    <property type="entry name" value="Acyl_Trfase/lysoPLipase"/>
</dbReference>
<feature type="region of interest" description="Disordered" evidence="3">
    <location>
        <begin position="943"/>
        <end position="966"/>
    </location>
</feature>
<name>A0AA38RKW7_9PEZI</name>
<dbReference type="GO" id="GO:0019369">
    <property type="term" value="P:arachidonate metabolic process"/>
    <property type="evidence" value="ECO:0007669"/>
    <property type="project" value="TreeGrafter"/>
</dbReference>
<dbReference type="CDD" id="cd07199">
    <property type="entry name" value="Pat17_PNPLA8_PNPLA9_like"/>
    <property type="match status" value="1"/>
</dbReference>
<keyword evidence="2" id="KW-0442">Lipid degradation</keyword>
<dbReference type="GO" id="GO:0016020">
    <property type="term" value="C:membrane"/>
    <property type="evidence" value="ECO:0007669"/>
    <property type="project" value="TreeGrafter"/>
</dbReference>
<dbReference type="GO" id="GO:0047499">
    <property type="term" value="F:calcium-independent phospholipase A2 activity"/>
    <property type="evidence" value="ECO:0007669"/>
    <property type="project" value="TreeGrafter"/>
</dbReference>
<evidence type="ECO:0000256" key="3">
    <source>
        <dbReference type="SAM" id="MobiDB-lite"/>
    </source>
</evidence>
<feature type="active site" description="Nucleophile" evidence="2">
    <location>
        <position position="523"/>
    </location>
</feature>
<dbReference type="Pfam" id="PF01734">
    <property type="entry name" value="Patatin"/>
    <property type="match status" value="1"/>
</dbReference>
<evidence type="ECO:0000313" key="6">
    <source>
        <dbReference type="Proteomes" id="UP001174694"/>
    </source>
</evidence>
<feature type="short sequence motif" description="GXSXG" evidence="2">
    <location>
        <begin position="521"/>
        <end position="525"/>
    </location>
</feature>
<dbReference type="GO" id="GO:0046486">
    <property type="term" value="P:glycerolipid metabolic process"/>
    <property type="evidence" value="ECO:0007669"/>
    <property type="project" value="UniProtKB-ARBA"/>
</dbReference>
<dbReference type="GO" id="GO:0016042">
    <property type="term" value="P:lipid catabolic process"/>
    <property type="evidence" value="ECO:0007669"/>
    <property type="project" value="UniProtKB-UniRule"/>
</dbReference>
<evidence type="ECO:0000256" key="2">
    <source>
        <dbReference type="PROSITE-ProRule" id="PRU01161"/>
    </source>
</evidence>
<comment type="caution">
    <text evidence="5">The sequence shown here is derived from an EMBL/GenBank/DDBJ whole genome shotgun (WGS) entry which is preliminary data.</text>
</comment>
<evidence type="ECO:0000256" key="1">
    <source>
        <dbReference type="ARBA" id="ARBA00023098"/>
    </source>
</evidence>
<dbReference type="EMBL" id="JANBVO010000052">
    <property type="protein sequence ID" value="KAJ9133184.1"/>
    <property type="molecule type" value="Genomic_DNA"/>
</dbReference>
<feature type="compositionally biased region" description="Basic residues" evidence="3">
    <location>
        <begin position="946"/>
        <end position="966"/>
    </location>
</feature>
<evidence type="ECO:0000259" key="4">
    <source>
        <dbReference type="PROSITE" id="PS51635"/>
    </source>
</evidence>